<proteinExistence type="predicted"/>
<keyword evidence="1" id="KW-0274">FAD</keyword>
<dbReference type="InterPro" id="IPR010031">
    <property type="entry name" value="FAD_lactone_oxidase-like"/>
</dbReference>
<accession>A0A7Y6NL54</accession>
<dbReference type="SUPFAM" id="SSF56176">
    <property type="entry name" value="FAD-binding/transporter-associated domain-like"/>
    <property type="match status" value="1"/>
</dbReference>
<name>A0A7Y6NL54_9BURK</name>
<dbReference type="PANTHER" id="PTHR43762:SF1">
    <property type="entry name" value="D-ARABINONO-1,4-LACTONE OXIDASE"/>
    <property type="match status" value="1"/>
</dbReference>
<gene>
    <name evidence="3" type="ORF">HQN59_05280</name>
</gene>
<dbReference type="PANTHER" id="PTHR43762">
    <property type="entry name" value="L-GULONOLACTONE OXIDASE"/>
    <property type="match status" value="1"/>
</dbReference>
<evidence type="ECO:0000259" key="2">
    <source>
        <dbReference type="PROSITE" id="PS51387"/>
    </source>
</evidence>
<protein>
    <submittedName>
        <fullName evidence="3">FAD-binding oxidoreductase</fullName>
    </submittedName>
</protein>
<reference evidence="3 4" key="1">
    <citation type="submission" date="2020-06" db="EMBL/GenBank/DDBJ databases">
        <title>Schlegella sp. ID0723 isolated from air conditioner.</title>
        <authorList>
            <person name="Kim D.Y."/>
            <person name="Kim D.-U."/>
        </authorList>
    </citation>
    <scope>NUCLEOTIDE SEQUENCE [LARGE SCALE GENOMIC DNA]</scope>
    <source>
        <strain evidence="3 4">ID0723</strain>
    </source>
</reference>
<dbReference type="Proteomes" id="UP000529637">
    <property type="component" value="Unassembled WGS sequence"/>
</dbReference>
<dbReference type="GO" id="GO:0071949">
    <property type="term" value="F:FAD binding"/>
    <property type="evidence" value="ECO:0007669"/>
    <property type="project" value="InterPro"/>
</dbReference>
<feature type="domain" description="FAD-binding PCMH-type" evidence="2">
    <location>
        <begin position="31"/>
        <end position="199"/>
    </location>
</feature>
<dbReference type="RefSeq" id="WP_176066819.1">
    <property type="nucleotide sequence ID" value="NZ_JABWMJ010000002.1"/>
</dbReference>
<dbReference type="Pfam" id="PF01565">
    <property type="entry name" value="FAD_binding_4"/>
    <property type="match status" value="1"/>
</dbReference>
<evidence type="ECO:0000313" key="3">
    <source>
        <dbReference type="EMBL" id="NUZ05172.1"/>
    </source>
</evidence>
<dbReference type="InterPro" id="IPR016166">
    <property type="entry name" value="FAD-bd_PCMH"/>
</dbReference>
<dbReference type="InterPro" id="IPR006094">
    <property type="entry name" value="Oxid_FAD_bind_N"/>
</dbReference>
<keyword evidence="1" id="KW-0285">Flavoprotein</keyword>
<comment type="caution">
    <text evidence="3">The sequence shown here is derived from an EMBL/GenBank/DDBJ whole genome shotgun (WGS) entry which is preliminary data.</text>
</comment>
<dbReference type="PROSITE" id="PS51387">
    <property type="entry name" value="FAD_PCMH"/>
    <property type="match status" value="1"/>
</dbReference>
<dbReference type="GO" id="GO:0016899">
    <property type="term" value="F:oxidoreductase activity, acting on the CH-OH group of donors, oxygen as acceptor"/>
    <property type="evidence" value="ECO:0007669"/>
    <property type="project" value="InterPro"/>
</dbReference>
<organism evidence="3 4">
    <name type="scientific">Piscinibacter koreensis</name>
    <dbReference type="NCBI Taxonomy" id="2742824"/>
    <lineage>
        <taxon>Bacteria</taxon>
        <taxon>Pseudomonadati</taxon>
        <taxon>Pseudomonadota</taxon>
        <taxon>Betaproteobacteria</taxon>
        <taxon>Burkholderiales</taxon>
        <taxon>Sphaerotilaceae</taxon>
        <taxon>Piscinibacter</taxon>
    </lineage>
</organism>
<dbReference type="AlphaFoldDB" id="A0A7Y6NL54"/>
<dbReference type="Gene3D" id="3.30.465.10">
    <property type="match status" value="1"/>
</dbReference>
<dbReference type="EMBL" id="JABWMJ010000002">
    <property type="protein sequence ID" value="NUZ05172.1"/>
    <property type="molecule type" value="Genomic_DNA"/>
</dbReference>
<sequence length="458" mass="49789">MAAPHAQGGGKVSGGGGTPALEPARFVTFDGAVAANGLLQRPDRYRHIEADLGSAKRIARGAGMSYAAASFGAGSIVQQMASFDRMIAFDPVQKTLRVEAGASIGGLSIWASQRGLLMPVLPGYPTITVGGCIAADVHGKNPHRDGTFNDWVSALTLYHPAHGFREIAREREPALFDATCGGFGLTGVIVDATLRLVAQTGPAYTIATSAVESLTAARDMIEVLGQNHEFAYSWHDGTLRGRAFGKGLVFCGSWASEPEPPKGPDCRPMTPYSRGRLPACLWTPASSRWANAYFRRSALRHPHQRKSVFDASFPFTSQTLYHRMFGRRGLAEAQVLVDDEHWEAFLQGITRLFDAVDPAATMLSLKRFRGNGRSLGMCGSGTLVAIDLVREARTLRFLAGLDRLVMETRSQPNVIKDSRLPGSVAAASLPHYASFRARLRDWDPQRLYESEMSRRLDL</sequence>
<evidence type="ECO:0000313" key="4">
    <source>
        <dbReference type="Proteomes" id="UP000529637"/>
    </source>
</evidence>
<evidence type="ECO:0000256" key="1">
    <source>
        <dbReference type="ARBA" id="ARBA00022827"/>
    </source>
</evidence>
<dbReference type="InterPro" id="IPR016169">
    <property type="entry name" value="FAD-bd_PCMH_sub2"/>
</dbReference>
<keyword evidence="4" id="KW-1185">Reference proteome</keyword>
<dbReference type="InterPro" id="IPR036318">
    <property type="entry name" value="FAD-bd_PCMH-like_sf"/>
</dbReference>